<dbReference type="SUPFAM" id="SSF53041">
    <property type="entry name" value="Resolvase-like"/>
    <property type="match status" value="1"/>
</dbReference>
<dbReference type="InterPro" id="IPR006119">
    <property type="entry name" value="Resolv_N"/>
</dbReference>
<reference evidence="3 4" key="1">
    <citation type="submission" date="2019-03" db="EMBL/GenBank/DDBJ databases">
        <title>Metabolic reconstructions from genomes of highly enriched 'Candidatus Accumulibacter' and 'Candidatus Competibacter' bioreactor populations.</title>
        <authorList>
            <person name="Annavajhala M.K."/>
            <person name="Welles L."/>
            <person name="Abbas B."/>
            <person name="Sorokin D."/>
            <person name="Park H."/>
            <person name="Van Loosdrecht M."/>
            <person name="Chandran K."/>
        </authorList>
    </citation>
    <scope>NUCLEOTIDE SEQUENCE [LARGE SCALE GENOMIC DNA]</scope>
    <source>
        <strain evidence="3 4">SBR_S</strain>
    </source>
</reference>
<dbReference type="Gene3D" id="3.40.50.1390">
    <property type="entry name" value="Resolvase, N-terminal catalytic domain"/>
    <property type="match status" value="1"/>
</dbReference>
<name>A0ABX1TZG9_9PROT</name>
<dbReference type="RefSeq" id="WP_169066907.1">
    <property type="nucleotide sequence ID" value="NZ_SPMY01000033.1"/>
</dbReference>
<dbReference type="CDD" id="cd03768">
    <property type="entry name" value="SR_ResInv"/>
    <property type="match status" value="1"/>
</dbReference>
<evidence type="ECO:0000259" key="1">
    <source>
        <dbReference type="PROSITE" id="PS51736"/>
    </source>
</evidence>
<feature type="domain" description="Resolvase/invertase-type recombinase catalytic" evidence="1">
    <location>
        <begin position="9"/>
        <end position="161"/>
    </location>
</feature>
<keyword evidence="4" id="KW-1185">Reference proteome</keyword>
<comment type="caution">
    <text evidence="3">The sequence shown here is derived from an EMBL/GenBank/DDBJ whole genome shotgun (WGS) entry which is preliminary data.</text>
</comment>
<gene>
    <name evidence="3" type="ORF">E4Q23_12220</name>
</gene>
<sequence length="445" mass="49337">MNAMTRKLRCAIYTRKSTEEGLEQNYNSLDAQRDACEAYIVSQKSEGWVALDDAYNDGGFSGGTLNRPGIQRLLQDVREGLVDVIVVYKIDRLSRSLADFAKLVELFDAQKVTFVSVTQSFNTTTSMGRLTLNILLSFAQFERELGGERVRDKIAASRAKGIWMGGMPPLGYDVIERKLIPNPSEAALVRRIFERFIALGSMTTLSRELRAEGVATKSWTTIKDKARVGKLIDKGYLYKLFKNPVFIGVAAYKGKHFAGEHEAILDRAVWEQVQAMLGRGDQEQRARQNRPSRAPALLKGLIFADDGWAMTPGATNKGDKVYRYYVNTASMKIGKDACSISRVPAGEVEAAVIAQVRKVLQAPEVMSQAIREVVALDPTADAQETILTLQSIEPVWDELFPAEQARIIQLLVERVTVSPTGLRIDMKAAGMRDLIQSVMPGRKAA</sequence>
<dbReference type="InterPro" id="IPR036162">
    <property type="entry name" value="Resolvase-like_N_sf"/>
</dbReference>
<evidence type="ECO:0000313" key="3">
    <source>
        <dbReference type="EMBL" id="NMQ28449.1"/>
    </source>
</evidence>
<dbReference type="InterPro" id="IPR025827">
    <property type="entry name" value="Zn_ribbon_recom_dom"/>
</dbReference>
<dbReference type="Pfam" id="PF13408">
    <property type="entry name" value="Zn_ribbon_recom"/>
    <property type="match status" value="1"/>
</dbReference>
<protein>
    <submittedName>
        <fullName evidence="3">Recombinase family protein</fullName>
    </submittedName>
</protein>
<dbReference type="PANTHER" id="PTHR30461">
    <property type="entry name" value="DNA-INVERTASE FROM LAMBDOID PROPHAGE"/>
    <property type="match status" value="1"/>
</dbReference>
<dbReference type="InterPro" id="IPR011109">
    <property type="entry name" value="DNA_bind_recombinase_dom"/>
</dbReference>
<evidence type="ECO:0000313" key="4">
    <source>
        <dbReference type="Proteomes" id="UP000749010"/>
    </source>
</evidence>
<dbReference type="InterPro" id="IPR038109">
    <property type="entry name" value="DNA_bind_recomb_sf"/>
</dbReference>
<proteinExistence type="predicted"/>
<dbReference type="InterPro" id="IPR050639">
    <property type="entry name" value="SSR_resolvase"/>
</dbReference>
<feature type="domain" description="Recombinase" evidence="2">
    <location>
        <begin position="169"/>
        <end position="283"/>
    </location>
</feature>
<dbReference type="EMBL" id="SPMY01000033">
    <property type="protein sequence ID" value="NMQ28449.1"/>
    <property type="molecule type" value="Genomic_DNA"/>
</dbReference>
<accession>A0ABX1TZG9</accession>
<dbReference type="Gene3D" id="3.90.1750.20">
    <property type="entry name" value="Putative Large Serine Recombinase, Chain B, Domain 2"/>
    <property type="match status" value="1"/>
</dbReference>
<organism evidence="3 4">
    <name type="scientific">Candidatus Accumulibacter phosphatis</name>
    <dbReference type="NCBI Taxonomy" id="327160"/>
    <lineage>
        <taxon>Bacteria</taxon>
        <taxon>Pseudomonadati</taxon>
        <taxon>Pseudomonadota</taxon>
        <taxon>Betaproteobacteria</taxon>
        <taxon>Candidatus Accumulibacter</taxon>
    </lineage>
</organism>
<dbReference type="Pfam" id="PF00239">
    <property type="entry name" value="Resolvase"/>
    <property type="match status" value="1"/>
</dbReference>
<dbReference type="PROSITE" id="PS51736">
    <property type="entry name" value="RECOMBINASES_3"/>
    <property type="match status" value="1"/>
</dbReference>
<dbReference type="SMART" id="SM00857">
    <property type="entry name" value="Resolvase"/>
    <property type="match status" value="1"/>
</dbReference>
<dbReference type="Pfam" id="PF07508">
    <property type="entry name" value="Recombinase"/>
    <property type="match status" value="1"/>
</dbReference>
<dbReference type="Proteomes" id="UP000749010">
    <property type="component" value="Unassembled WGS sequence"/>
</dbReference>
<dbReference type="PROSITE" id="PS51737">
    <property type="entry name" value="RECOMBINASE_DNA_BIND"/>
    <property type="match status" value="1"/>
</dbReference>
<evidence type="ECO:0000259" key="2">
    <source>
        <dbReference type="PROSITE" id="PS51737"/>
    </source>
</evidence>
<dbReference type="PANTHER" id="PTHR30461:SF23">
    <property type="entry name" value="DNA RECOMBINASE-RELATED"/>
    <property type="match status" value="1"/>
</dbReference>